<keyword evidence="2" id="KW-0479">Metal-binding</keyword>
<dbReference type="PANTHER" id="PTHR43210">
    <property type="entry name" value="DETHIOBIOTIN SYNTHETASE"/>
    <property type="match status" value="1"/>
</dbReference>
<feature type="binding site" evidence="2">
    <location>
        <begin position="12"/>
        <end position="17"/>
    </location>
    <ligand>
        <name>ATP</name>
        <dbReference type="ChEBI" id="CHEBI:30616"/>
    </ligand>
</feature>
<reference evidence="3 4" key="2">
    <citation type="journal article" date="2021" name="AMB Express">
        <title>Isolation and characterisation of Methylocystis spp. for poly-3-hydroxybutyrate production using waste methane feedstocks.</title>
        <authorList>
            <person name="Rumah B.L."/>
            <person name="Stead C.E."/>
            <person name="Claxton Stevens B.H."/>
            <person name="Minton N.P."/>
            <person name="Grosse-Honebrink A."/>
            <person name="Zhang Y."/>
        </authorList>
    </citation>
    <scope>NUCLEOTIDE SEQUENCE [LARGE SCALE GENOMIC DNA]</scope>
    <source>
        <strain evidence="3 4">BRCS1</strain>
    </source>
</reference>
<comment type="subunit">
    <text evidence="2">Homodimer.</text>
</comment>
<evidence type="ECO:0000256" key="2">
    <source>
        <dbReference type="HAMAP-Rule" id="MF_00336"/>
    </source>
</evidence>
<accession>A0ABX6EH30</accession>
<comment type="pathway">
    <text evidence="2">Cofactor biosynthesis; biotin biosynthesis; biotin from 7,8-diaminononanoate: step 1/2.</text>
</comment>
<name>A0ABX6EH30_9HYPH</name>
<dbReference type="PIRSF" id="PIRSF006755">
    <property type="entry name" value="DTB_synth"/>
    <property type="match status" value="1"/>
</dbReference>
<feature type="binding site" evidence="2">
    <location>
        <position position="52"/>
    </location>
    <ligand>
        <name>Mg(2+)</name>
        <dbReference type="ChEBI" id="CHEBI:18420"/>
    </ligand>
</feature>
<keyword evidence="2" id="KW-0963">Cytoplasm</keyword>
<dbReference type="EMBL" id="CP044328">
    <property type="protein sequence ID" value="QGM93737.1"/>
    <property type="molecule type" value="Genomic_DNA"/>
</dbReference>
<keyword evidence="2" id="KW-0547">Nucleotide-binding</keyword>
<comment type="catalytic activity">
    <reaction evidence="2">
        <text>(7R,8S)-7,8-diammoniononanoate + CO2 + ATP = (4R,5S)-dethiobiotin + ADP + phosphate + 3 H(+)</text>
        <dbReference type="Rhea" id="RHEA:15805"/>
        <dbReference type="ChEBI" id="CHEBI:15378"/>
        <dbReference type="ChEBI" id="CHEBI:16526"/>
        <dbReference type="ChEBI" id="CHEBI:30616"/>
        <dbReference type="ChEBI" id="CHEBI:43474"/>
        <dbReference type="ChEBI" id="CHEBI:149469"/>
        <dbReference type="ChEBI" id="CHEBI:149473"/>
        <dbReference type="ChEBI" id="CHEBI:456216"/>
        <dbReference type="EC" id="6.3.3.3"/>
    </reaction>
</comment>
<feature type="binding site" evidence="2">
    <location>
        <position position="16"/>
    </location>
    <ligand>
        <name>Mg(2+)</name>
        <dbReference type="ChEBI" id="CHEBI:18420"/>
    </ligand>
</feature>
<comment type="subcellular location">
    <subcellularLocation>
        <location evidence="2">Cytoplasm</location>
    </subcellularLocation>
</comment>
<comment type="similarity">
    <text evidence="2">Belongs to the dethiobiotin synthetase family.</text>
</comment>
<dbReference type="Proteomes" id="UP000424673">
    <property type="component" value="Chromosome"/>
</dbReference>
<sequence>MVALFVTSSGTGIGKTYLTAALTRYFRDNGRKVEAYKPVISGFDSAVPEESDTGILLSAMGRPVTADEIDRISPWRFTAPLSPHIAARIEGRQIEFEALVQYSRSKATSADVVLIEGVGGIMAPLDDQHTVIDWMAQIGVPALLVVGSYLGAISHTLSALKALDVYGVEISAVIVDESPDSSVPFDDAVASIRQFAPRSKVLALRYQENRTATPPAIGDLVKLL</sequence>
<organism evidence="3 4">
    <name type="scientific">Methylocystis rosea</name>
    <dbReference type="NCBI Taxonomy" id="173366"/>
    <lineage>
        <taxon>Bacteria</taxon>
        <taxon>Pseudomonadati</taxon>
        <taxon>Pseudomonadota</taxon>
        <taxon>Alphaproteobacteria</taxon>
        <taxon>Hyphomicrobiales</taxon>
        <taxon>Methylocystaceae</taxon>
        <taxon>Methylocystis</taxon>
    </lineage>
</organism>
<comment type="cofactor">
    <cofactor evidence="2">
        <name>Mg(2+)</name>
        <dbReference type="ChEBI" id="CHEBI:18420"/>
    </cofactor>
</comment>
<comment type="caution">
    <text evidence="2">Lacks conserved residue(s) required for the propagation of feature annotation.</text>
</comment>
<dbReference type="Gene3D" id="3.40.50.300">
    <property type="entry name" value="P-loop containing nucleotide triphosphate hydrolases"/>
    <property type="match status" value="1"/>
</dbReference>
<dbReference type="InterPro" id="IPR004472">
    <property type="entry name" value="DTB_synth_BioD"/>
</dbReference>
<proteinExistence type="inferred from homology"/>
<feature type="binding site" evidence="2">
    <location>
        <position position="41"/>
    </location>
    <ligand>
        <name>substrate</name>
    </ligand>
</feature>
<feature type="binding site" evidence="2">
    <location>
        <position position="52"/>
    </location>
    <ligand>
        <name>ATP</name>
        <dbReference type="ChEBI" id="CHEBI:30616"/>
    </ligand>
</feature>
<protein>
    <recommendedName>
        <fullName evidence="2">ATP-dependent dethiobiotin synthetase BioD</fullName>
        <ecNumber evidence="2">6.3.3.3</ecNumber>
    </recommendedName>
    <alternativeName>
        <fullName evidence="2">DTB synthetase</fullName>
        <shortName evidence="2">DTBS</shortName>
    </alternativeName>
    <alternativeName>
        <fullName evidence="2">Dethiobiotin synthase</fullName>
    </alternativeName>
</protein>
<keyword evidence="2" id="KW-0460">Magnesium</keyword>
<evidence type="ECO:0000313" key="4">
    <source>
        <dbReference type="Proteomes" id="UP000424673"/>
    </source>
</evidence>
<keyword evidence="4" id="KW-1185">Reference proteome</keyword>
<keyword evidence="2" id="KW-0067">ATP-binding</keyword>
<comment type="function">
    <text evidence="2">Catalyzes a mechanistically unusual reaction, the ATP-dependent insertion of CO2 between the N7 and N8 nitrogen atoms of 7,8-diaminopelargonic acid (DAPA, also called 7,8-diammoniononanoate) to form a ureido ring.</text>
</comment>
<dbReference type="NCBIfam" id="TIGR00347">
    <property type="entry name" value="bioD"/>
    <property type="match status" value="1"/>
</dbReference>
<gene>
    <name evidence="2 3" type="primary">bioD</name>
    <name evidence="3" type="ORF">F7D13_06680</name>
</gene>
<feature type="active site" evidence="2">
    <location>
        <position position="37"/>
    </location>
</feature>
<dbReference type="GO" id="GO:0004141">
    <property type="term" value="F:dethiobiotin synthase activity"/>
    <property type="evidence" value="ECO:0007669"/>
    <property type="project" value="UniProtKB-EC"/>
</dbReference>
<dbReference type="HAMAP" id="MF_00336">
    <property type="entry name" value="BioD"/>
    <property type="match status" value="1"/>
</dbReference>
<dbReference type="PANTHER" id="PTHR43210:SF5">
    <property type="entry name" value="DETHIOBIOTIN SYNTHETASE"/>
    <property type="match status" value="1"/>
</dbReference>
<dbReference type="RefSeq" id="WP_154451495.1">
    <property type="nucleotide sequence ID" value="NZ_CP044328.1"/>
</dbReference>
<dbReference type="Pfam" id="PF13500">
    <property type="entry name" value="AAA_26"/>
    <property type="match status" value="1"/>
</dbReference>
<dbReference type="CDD" id="cd03109">
    <property type="entry name" value="DTBS"/>
    <property type="match status" value="1"/>
</dbReference>
<dbReference type="InterPro" id="IPR027417">
    <property type="entry name" value="P-loop_NTPase"/>
</dbReference>
<evidence type="ECO:0000313" key="3">
    <source>
        <dbReference type="EMBL" id="QGM93737.1"/>
    </source>
</evidence>
<evidence type="ECO:0000256" key="1">
    <source>
        <dbReference type="ARBA" id="ARBA00022756"/>
    </source>
</evidence>
<feature type="binding site" evidence="2">
    <location>
        <begin position="116"/>
        <end position="119"/>
    </location>
    <ligand>
        <name>ATP</name>
        <dbReference type="ChEBI" id="CHEBI:30616"/>
    </ligand>
</feature>
<dbReference type="SUPFAM" id="SSF52540">
    <property type="entry name" value="P-loop containing nucleoside triphosphate hydrolases"/>
    <property type="match status" value="1"/>
</dbReference>
<keyword evidence="1 2" id="KW-0093">Biotin biosynthesis</keyword>
<reference evidence="4" key="1">
    <citation type="submission" date="2019-09" db="EMBL/GenBank/DDBJ databases">
        <title>Isolation and complete genome sequencing of Methylocystis species.</title>
        <authorList>
            <person name="Rumah B.L."/>
            <person name="Stead C.E."/>
            <person name="Stevens B.C."/>
            <person name="Minton N.P."/>
            <person name="Grosse-Honebrink A."/>
            <person name="Zhang Y."/>
        </authorList>
    </citation>
    <scope>NUCLEOTIDE SEQUENCE [LARGE SCALE GENOMIC DNA]</scope>
    <source>
        <strain evidence="4">BRCS1</strain>
    </source>
</reference>
<feature type="binding site" evidence="2">
    <location>
        <position position="116"/>
    </location>
    <ligand>
        <name>Mg(2+)</name>
        <dbReference type="ChEBI" id="CHEBI:18420"/>
    </ligand>
</feature>
<keyword evidence="2 3" id="KW-0436">Ligase</keyword>
<dbReference type="EC" id="6.3.3.3" evidence="2"/>